<dbReference type="EMBL" id="CP022115">
    <property type="protein sequence ID" value="ASJ25866.1"/>
    <property type="molecule type" value="Genomic_DNA"/>
</dbReference>
<dbReference type="InterPro" id="IPR036754">
    <property type="entry name" value="YbaK/aa-tRNA-synt-asso_dom_sf"/>
</dbReference>
<dbReference type="Pfam" id="PF04073">
    <property type="entry name" value="tRNA_edit"/>
    <property type="match status" value="1"/>
</dbReference>
<dbReference type="Gene3D" id="3.90.960.10">
    <property type="entry name" value="YbaK/aminoacyl-tRNA synthetase-associated domain"/>
    <property type="match status" value="1"/>
</dbReference>
<dbReference type="PANTHER" id="PTHR30411">
    <property type="entry name" value="CYTOPLASMIC PROTEIN"/>
    <property type="match status" value="1"/>
</dbReference>
<dbReference type="CDD" id="cd04333">
    <property type="entry name" value="ProX_deacylase"/>
    <property type="match status" value="1"/>
</dbReference>
<dbReference type="AlphaFoldDB" id="A0A248LNC5"/>
<dbReference type="GO" id="GO:0004812">
    <property type="term" value="F:aminoacyl-tRNA ligase activity"/>
    <property type="evidence" value="ECO:0007669"/>
    <property type="project" value="UniProtKB-KW"/>
</dbReference>
<feature type="domain" description="YbaK/aminoacyl-tRNA synthetase-associated" evidence="1">
    <location>
        <begin position="35"/>
        <end position="153"/>
    </location>
</feature>
<accession>A0A248LNC5</accession>
<dbReference type="SUPFAM" id="SSF55826">
    <property type="entry name" value="YbaK/ProRS associated domain"/>
    <property type="match status" value="1"/>
</dbReference>
<dbReference type="RefSeq" id="WP_232054658.1">
    <property type="nucleotide sequence ID" value="NZ_CP022115.1"/>
</dbReference>
<reference evidence="3" key="1">
    <citation type="submission" date="2017-06" db="EMBL/GenBank/DDBJ databases">
        <title>Whole genome sequence of Laribacter hongkongensis LHGZ1.</title>
        <authorList>
            <person name="Chen D."/>
            <person name="Wu H."/>
            <person name="Chen J."/>
        </authorList>
    </citation>
    <scope>NUCLEOTIDE SEQUENCE [LARGE SCALE GENOMIC DNA]</scope>
    <source>
        <strain evidence="3">LHGZ1</strain>
    </source>
</reference>
<dbReference type="GO" id="GO:0002161">
    <property type="term" value="F:aminoacyl-tRNA deacylase activity"/>
    <property type="evidence" value="ECO:0007669"/>
    <property type="project" value="InterPro"/>
</dbReference>
<evidence type="ECO:0000313" key="3">
    <source>
        <dbReference type="Proteomes" id="UP000197424"/>
    </source>
</evidence>
<sequence>MTPLAEIEAGGSVARVAEALAGLGLETPILAVPASTRTAAEAAAVVGCQVAQIAKTVVFRDKTHDTHIVVVACGSNRICTQKLAQLTGSKIGRADADFVRERSGFAIGGVSPVGHRQVPSALLIDEELLTLGDVYAAAGSPFAIFRTTGAELAAATGGLVANIKEDAA</sequence>
<name>A0A248LNC5_9NEIS</name>
<protein>
    <submittedName>
        <fullName evidence="2">YbaK/prolyl-tRNA synthetase associated region</fullName>
    </submittedName>
</protein>
<keyword evidence="2" id="KW-0436">Ligase</keyword>
<dbReference type="PANTHER" id="PTHR30411:SF1">
    <property type="entry name" value="CYTOPLASMIC PROTEIN"/>
    <property type="match status" value="1"/>
</dbReference>
<dbReference type="InterPro" id="IPR007214">
    <property type="entry name" value="YbaK/aa-tRNA-synth-assoc-dom"/>
</dbReference>
<evidence type="ECO:0000259" key="1">
    <source>
        <dbReference type="Pfam" id="PF04073"/>
    </source>
</evidence>
<proteinExistence type="predicted"/>
<keyword evidence="2" id="KW-0030">Aminoacyl-tRNA synthetase</keyword>
<dbReference type="Proteomes" id="UP000197424">
    <property type="component" value="Chromosome"/>
</dbReference>
<evidence type="ECO:0000313" key="2">
    <source>
        <dbReference type="EMBL" id="ASJ25866.1"/>
    </source>
</evidence>
<organism evidence="2 3">
    <name type="scientific">Laribacter hongkongensis</name>
    <dbReference type="NCBI Taxonomy" id="168471"/>
    <lineage>
        <taxon>Bacteria</taxon>
        <taxon>Pseudomonadati</taxon>
        <taxon>Pseudomonadota</taxon>
        <taxon>Betaproteobacteria</taxon>
        <taxon>Neisseriales</taxon>
        <taxon>Aquaspirillaceae</taxon>
        <taxon>Laribacter</taxon>
    </lineage>
</organism>
<gene>
    <name evidence="2" type="ORF">LHGZ1_3035</name>
</gene>